<name>A0A1R4FJP3_9MICO</name>
<sequence>MTSHDEQIRVYTYDETADEMTPVRVAEPGEQFCFDSTLETMDAEYAQVFSSEFPEGAWVDSVPKAIALDESGQQIDSQDGVKEEYRWTTEAVDPDALSEATETVEYCEVMVCV</sequence>
<dbReference type="Proteomes" id="UP000195787">
    <property type="component" value="Unassembled WGS sequence"/>
</dbReference>
<gene>
    <name evidence="1" type="ORF">CZ674_04865</name>
</gene>
<proteinExistence type="predicted"/>
<protein>
    <submittedName>
        <fullName evidence="1">Uncharacterized protein</fullName>
    </submittedName>
</protein>
<dbReference type="AlphaFoldDB" id="A0A1R4FJP3"/>
<reference evidence="1 2" key="1">
    <citation type="submission" date="2017-02" db="EMBL/GenBank/DDBJ databases">
        <authorList>
            <person name="Peterson S.W."/>
        </authorList>
    </citation>
    <scope>NUCLEOTIDE SEQUENCE [LARGE SCALE GENOMIC DNA]</scope>
    <source>
        <strain evidence="1 2">LMG 22410</strain>
    </source>
</reference>
<accession>A0A1R4FJP3</accession>
<keyword evidence="2" id="KW-1185">Reference proteome</keyword>
<evidence type="ECO:0000313" key="2">
    <source>
        <dbReference type="Proteomes" id="UP000195787"/>
    </source>
</evidence>
<evidence type="ECO:0000313" key="1">
    <source>
        <dbReference type="EMBL" id="SJM56063.1"/>
    </source>
</evidence>
<organism evidence="1 2">
    <name type="scientific">Agrococcus casei LMG 22410</name>
    <dbReference type="NCBI Taxonomy" id="1255656"/>
    <lineage>
        <taxon>Bacteria</taxon>
        <taxon>Bacillati</taxon>
        <taxon>Actinomycetota</taxon>
        <taxon>Actinomycetes</taxon>
        <taxon>Micrococcales</taxon>
        <taxon>Microbacteriaceae</taxon>
        <taxon>Agrococcus</taxon>
    </lineage>
</organism>
<dbReference type="EMBL" id="FUHU01000025">
    <property type="protein sequence ID" value="SJM56063.1"/>
    <property type="molecule type" value="Genomic_DNA"/>
</dbReference>